<feature type="compositionally biased region" description="Basic and acidic residues" evidence="1">
    <location>
        <begin position="198"/>
        <end position="222"/>
    </location>
</feature>
<proteinExistence type="predicted"/>
<evidence type="ECO:0000313" key="3">
    <source>
        <dbReference type="Proteomes" id="UP000244005"/>
    </source>
</evidence>
<feature type="region of interest" description="Disordered" evidence="1">
    <location>
        <begin position="171"/>
        <end position="259"/>
    </location>
</feature>
<dbReference type="Gramene" id="Mp3g14030.1">
    <property type="protein sequence ID" value="Mp3g14030.1.cds1"/>
    <property type="gene ID" value="Mp3g14030"/>
</dbReference>
<name>A0A2R6XSG0_MARPO</name>
<feature type="compositionally biased region" description="Low complexity" evidence="1">
    <location>
        <begin position="243"/>
        <end position="254"/>
    </location>
</feature>
<feature type="region of interest" description="Disordered" evidence="1">
    <location>
        <begin position="1"/>
        <end position="24"/>
    </location>
</feature>
<evidence type="ECO:0000256" key="1">
    <source>
        <dbReference type="SAM" id="MobiDB-lite"/>
    </source>
</evidence>
<evidence type="ECO:0000313" key="2">
    <source>
        <dbReference type="EMBL" id="PTQ49041.1"/>
    </source>
</evidence>
<dbReference type="Proteomes" id="UP000244005">
    <property type="component" value="Unassembled WGS sequence"/>
</dbReference>
<accession>A0A2R6XSG0</accession>
<reference evidence="3" key="1">
    <citation type="journal article" date="2017" name="Cell">
        <title>Insights into land plant evolution garnered from the Marchantia polymorpha genome.</title>
        <authorList>
            <person name="Bowman J.L."/>
            <person name="Kohchi T."/>
            <person name="Yamato K.T."/>
            <person name="Jenkins J."/>
            <person name="Shu S."/>
            <person name="Ishizaki K."/>
            <person name="Yamaoka S."/>
            <person name="Nishihama R."/>
            <person name="Nakamura Y."/>
            <person name="Berger F."/>
            <person name="Adam C."/>
            <person name="Aki S.S."/>
            <person name="Althoff F."/>
            <person name="Araki T."/>
            <person name="Arteaga-Vazquez M.A."/>
            <person name="Balasubrmanian S."/>
            <person name="Barry K."/>
            <person name="Bauer D."/>
            <person name="Boehm C.R."/>
            <person name="Briginshaw L."/>
            <person name="Caballero-Perez J."/>
            <person name="Catarino B."/>
            <person name="Chen F."/>
            <person name="Chiyoda S."/>
            <person name="Chovatia M."/>
            <person name="Davies K.M."/>
            <person name="Delmans M."/>
            <person name="Demura T."/>
            <person name="Dierschke T."/>
            <person name="Dolan L."/>
            <person name="Dorantes-Acosta A.E."/>
            <person name="Eklund D.M."/>
            <person name="Florent S.N."/>
            <person name="Flores-Sandoval E."/>
            <person name="Fujiyama A."/>
            <person name="Fukuzawa H."/>
            <person name="Galik B."/>
            <person name="Grimanelli D."/>
            <person name="Grimwood J."/>
            <person name="Grossniklaus U."/>
            <person name="Hamada T."/>
            <person name="Haseloff J."/>
            <person name="Hetherington A.J."/>
            <person name="Higo A."/>
            <person name="Hirakawa Y."/>
            <person name="Hundley H.N."/>
            <person name="Ikeda Y."/>
            <person name="Inoue K."/>
            <person name="Inoue S.I."/>
            <person name="Ishida S."/>
            <person name="Jia Q."/>
            <person name="Kakita M."/>
            <person name="Kanazawa T."/>
            <person name="Kawai Y."/>
            <person name="Kawashima T."/>
            <person name="Kennedy M."/>
            <person name="Kinose K."/>
            <person name="Kinoshita T."/>
            <person name="Kohara Y."/>
            <person name="Koide E."/>
            <person name="Komatsu K."/>
            <person name="Kopischke S."/>
            <person name="Kubo M."/>
            <person name="Kyozuka J."/>
            <person name="Lagercrantz U."/>
            <person name="Lin S.S."/>
            <person name="Lindquist E."/>
            <person name="Lipzen A.M."/>
            <person name="Lu C.W."/>
            <person name="De Luna E."/>
            <person name="Martienssen R.A."/>
            <person name="Minamino N."/>
            <person name="Mizutani M."/>
            <person name="Mizutani M."/>
            <person name="Mochizuki N."/>
            <person name="Monte I."/>
            <person name="Mosher R."/>
            <person name="Nagasaki H."/>
            <person name="Nakagami H."/>
            <person name="Naramoto S."/>
            <person name="Nishitani K."/>
            <person name="Ohtani M."/>
            <person name="Okamoto T."/>
            <person name="Okumura M."/>
            <person name="Phillips J."/>
            <person name="Pollak B."/>
            <person name="Reinders A."/>
            <person name="Rovekamp M."/>
            <person name="Sano R."/>
            <person name="Sawa S."/>
            <person name="Schmid M.W."/>
            <person name="Shirakawa M."/>
            <person name="Solano R."/>
            <person name="Spunde A."/>
            <person name="Suetsugu N."/>
            <person name="Sugano S."/>
            <person name="Sugiyama A."/>
            <person name="Sun R."/>
            <person name="Suzuki Y."/>
            <person name="Takenaka M."/>
            <person name="Takezawa D."/>
            <person name="Tomogane H."/>
            <person name="Tsuzuki M."/>
            <person name="Ueda T."/>
            <person name="Umeda M."/>
            <person name="Ward J.M."/>
            <person name="Watanabe Y."/>
            <person name="Yazaki K."/>
            <person name="Yokoyama R."/>
            <person name="Yoshitake Y."/>
            <person name="Yotsui I."/>
            <person name="Zachgo S."/>
            <person name="Schmutz J."/>
        </authorList>
    </citation>
    <scope>NUCLEOTIDE SEQUENCE [LARGE SCALE GENOMIC DNA]</scope>
    <source>
        <strain evidence="3">Tak-1</strain>
    </source>
</reference>
<feature type="compositionally biased region" description="Polar residues" evidence="1">
    <location>
        <begin position="71"/>
        <end position="81"/>
    </location>
</feature>
<feature type="region of interest" description="Disordered" evidence="1">
    <location>
        <begin position="41"/>
        <end position="125"/>
    </location>
</feature>
<feature type="region of interest" description="Disordered" evidence="1">
    <location>
        <begin position="305"/>
        <end position="374"/>
    </location>
</feature>
<sequence length="374" mass="42486">MEPDRASHSRRLPPDTPTIESFNLPDNSTLKVALQPGYSIRFDDLPSRFQIRIMDRRSVSPGGTRQEPTRQRSPGGTSQEPTRQRWMEDYGPPRWEDEGNRVPNLPPSEIQLPPSPSRSREQMQEELRRDMYENSDPVGFRETTCETCNTVGVDGEKIYLRKPSIQYLSMTDGRKSSQQPSASPSLSRQPSSFIDSQRPSRDFRRNNIHVTDSDIHEMHHDLTPQQTPKSMPPHESYNPEKYSSPPESPRSASPGRCSWHRQETCPVRAGYRCRENTGYESPDRGSPDSEHEDVRCTFHRQLSCPAQAGVRCRSERSVSPPLTRPGRKEEMGTSSDFLENSCKCRGAQVRRPSRDPDMPSPPGRTPSPSCHCQG</sequence>
<gene>
    <name evidence="2" type="ORF">MARPO_0004s0268</name>
</gene>
<keyword evidence="3" id="KW-1185">Reference proteome</keyword>
<dbReference type="AlphaFoldDB" id="A0A2R6XSG0"/>
<dbReference type="EMBL" id="KZ772676">
    <property type="protein sequence ID" value="PTQ49041.1"/>
    <property type="molecule type" value="Genomic_DNA"/>
</dbReference>
<protein>
    <submittedName>
        <fullName evidence="2">Uncharacterized protein</fullName>
    </submittedName>
</protein>
<feature type="compositionally biased region" description="Low complexity" evidence="1">
    <location>
        <begin position="176"/>
        <end position="192"/>
    </location>
</feature>
<organism evidence="2 3">
    <name type="scientific">Marchantia polymorpha</name>
    <name type="common">Common liverwort</name>
    <name type="synonym">Marchantia aquatica</name>
    <dbReference type="NCBI Taxonomy" id="3197"/>
    <lineage>
        <taxon>Eukaryota</taxon>
        <taxon>Viridiplantae</taxon>
        <taxon>Streptophyta</taxon>
        <taxon>Embryophyta</taxon>
        <taxon>Marchantiophyta</taxon>
        <taxon>Marchantiopsida</taxon>
        <taxon>Marchantiidae</taxon>
        <taxon>Marchantiales</taxon>
        <taxon>Marchantiaceae</taxon>
        <taxon>Marchantia</taxon>
    </lineage>
</organism>